<accession>A0CJ64</accession>
<feature type="coiled-coil region" evidence="1">
    <location>
        <begin position="286"/>
        <end position="435"/>
    </location>
</feature>
<dbReference type="AlphaFoldDB" id="A0CJ64"/>
<gene>
    <name evidence="2" type="ORF">GSPATT00038613001</name>
</gene>
<evidence type="ECO:0000313" key="2">
    <source>
        <dbReference type="EMBL" id="CAK70831.1"/>
    </source>
</evidence>
<evidence type="ECO:0008006" key="4">
    <source>
        <dbReference type="Google" id="ProtNLM"/>
    </source>
</evidence>
<dbReference type="InParanoid" id="A0CJ64"/>
<dbReference type="HOGENOM" id="CLU_450931_0_0_1"/>
<dbReference type="InterPro" id="IPR013320">
    <property type="entry name" value="ConA-like_dom_sf"/>
</dbReference>
<proteinExistence type="predicted"/>
<dbReference type="GeneID" id="5024012"/>
<dbReference type="Proteomes" id="UP000000600">
    <property type="component" value="Unassembled WGS sequence"/>
</dbReference>
<dbReference type="OrthoDB" id="318852at2759"/>
<organism evidence="2 3">
    <name type="scientific">Paramecium tetraurelia</name>
    <dbReference type="NCBI Taxonomy" id="5888"/>
    <lineage>
        <taxon>Eukaryota</taxon>
        <taxon>Sar</taxon>
        <taxon>Alveolata</taxon>
        <taxon>Ciliophora</taxon>
        <taxon>Intramacronucleata</taxon>
        <taxon>Oligohymenophorea</taxon>
        <taxon>Peniculida</taxon>
        <taxon>Parameciidae</taxon>
        <taxon>Paramecium</taxon>
    </lineage>
</organism>
<dbReference type="RefSeq" id="XP_001438228.1">
    <property type="nucleotide sequence ID" value="XM_001438191.2"/>
</dbReference>
<dbReference type="SUPFAM" id="SSF49899">
    <property type="entry name" value="Concanavalin A-like lectins/glucanases"/>
    <property type="match status" value="1"/>
</dbReference>
<sequence length="606" mass="71927">MIDMDSQNKKIEDRFVCVDCIFENPLIKYQTIENVNKLWIDYNQESENIFSNYKKESKNKRNDLFNQITQMRRNYNQKLNEISEKLISEQFLSIHKSKEINQIKRISIQTLQNEQLLNDLTLLIEKEKVNQGQKMSILKNKESIFQQEIENHLESLKQIDQLDIQQSIDILKQIPLERNVIFQLQEHISQFSNCAQTKDQNQIKFIKDILKLIDQAKKYQCQINLFDQTINLFQMHNNTIDQIQQQILNQTKDQINNQYQNLSTIINDYINTFDNKSKQIKKYCSIEKLEGDLLKLTEINKNLENEKTNLLNKMSKQLVEKQQEYQKVLEEQQTKNQNQIDELTIKLQSKEKENQNFKELFDQKTQEILNLKKQKEEDKLQLIKNLEDNKKKQVEEMAEIINQKESEFQNVQRQLDQINQENVQKEIQLKLELEKIKQYPKILVFSNTYKHPNCQVSEGGKVVENISSSWLYCLCEQAIPKNGKTLFAFQMISGTYFNVGIGFRDIIQKNNYDLEVGNGQYLITHNGYTFSHHNKNVDNKQLSFTFTTNDVIIIEVSIEHKYIKWTRQNNSLATVMLEIDTSLSQELYSCVYFYQSKIKILDNIPN</sequence>
<name>A0CJ64_PARTE</name>
<dbReference type="EMBL" id="CT868089">
    <property type="protein sequence ID" value="CAK70831.1"/>
    <property type="molecule type" value="Genomic_DNA"/>
</dbReference>
<dbReference type="STRING" id="5888.A0CJ64"/>
<dbReference type="KEGG" id="ptm:GSPATT00038613001"/>
<protein>
    <recommendedName>
        <fullName evidence="4">SPRY domain-containing protein</fullName>
    </recommendedName>
</protein>
<dbReference type="InterPro" id="IPR043136">
    <property type="entry name" value="B30.2/SPRY_sf"/>
</dbReference>
<reference evidence="2 3" key="1">
    <citation type="journal article" date="2006" name="Nature">
        <title>Global trends of whole-genome duplications revealed by the ciliate Paramecium tetraurelia.</title>
        <authorList>
            <consortium name="Genoscope"/>
            <person name="Aury J.-M."/>
            <person name="Jaillon O."/>
            <person name="Duret L."/>
            <person name="Noel B."/>
            <person name="Jubin C."/>
            <person name="Porcel B.M."/>
            <person name="Segurens B."/>
            <person name="Daubin V."/>
            <person name="Anthouard V."/>
            <person name="Aiach N."/>
            <person name="Arnaiz O."/>
            <person name="Billaut A."/>
            <person name="Beisson J."/>
            <person name="Blanc I."/>
            <person name="Bouhouche K."/>
            <person name="Camara F."/>
            <person name="Duharcourt S."/>
            <person name="Guigo R."/>
            <person name="Gogendeau D."/>
            <person name="Katinka M."/>
            <person name="Keller A.-M."/>
            <person name="Kissmehl R."/>
            <person name="Klotz C."/>
            <person name="Koll F."/>
            <person name="Le Moue A."/>
            <person name="Lepere C."/>
            <person name="Malinsky S."/>
            <person name="Nowacki M."/>
            <person name="Nowak J.K."/>
            <person name="Plattner H."/>
            <person name="Poulain J."/>
            <person name="Ruiz F."/>
            <person name="Serrano V."/>
            <person name="Zagulski M."/>
            <person name="Dessen P."/>
            <person name="Betermier M."/>
            <person name="Weissenbach J."/>
            <person name="Scarpelli C."/>
            <person name="Schachter V."/>
            <person name="Sperling L."/>
            <person name="Meyer E."/>
            <person name="Cohen J."/>
            <person name="Wincker P."/>
        </authorList>
    </citation>
    <scope>NUCLEOTIDE SEQUENCE [LARGE SCALE GENOMIC DNA]</scope>
    <source>
        <strain evidence="2 3">Stock d4-2</strain>
    </source>
</reference>
<dbReference type="Gene3D" id="2.60.120.920">
    <property type="match status" value="1"/>
</dbReference>
<evidence type="ECO:0000256" key="1">
    <source>
        <dbReference type="SAM" id="Coils"/>
    </source>
</evidence>
<feature type="coiled-coil region" evidence="1">
    <location>
        <begin position="54"/>
        <end position="85"/>
    </location>
</feature>
<evidence type="ECO:0000313" key="3">
    <source>
        <dbReference type="Proteomes" id="UP000000600"/>
    </source>
</evidence>
<keyword evidence="3" id="KW-1185">Reference proteome</keyword>
<keyword evidence="1" id="KW-0175">Coiled coil</keyword>
<dbReference type="OMA" id="TKDEHAN"/>